<dbReference type="Proteomes" id="UP001198630">
    <property type="component" value="Unassembled WGS sequence"/>
</dbReference>
<organism evidence="1 2">
    <name type="scientific">Rhodococcus rhodochrous</name>
    <dbReference type="NCBI Taxonomy" id="1829"/>
    <lineage>
        <taxon>Bacteria</taxon>
        <taxon>Bacillati</taxon>
        <taxon>Actinomycetota</taxon>
        <taxon>Actinomycetes</taxon>
        <taxon>Mycobacteriales</taxon>
        <taxon>Nocardiaceae</taxon>
        <taxon>Rhodococcus</taxon>
    </lineage>
</organism>
<dbReference type="RefSeq" id="WP_012476935.1">
    <property type="nucleotide sequence ID" value="NZ_JAJNCO010000020.1"/>
</dbReference>
<proteinExistence type="predicted"/>
<protein>
    <submittedName>
        <fullName evidence="1">Uncharacterized protein</fullName>
    </submittedName>
</protein>
<dbReference type="EMBL" id="JAJNCO010000020">
    <property type="protein sequence ID" value="MCD2114406.1"/>
    <property type="molecule type" value="Genomic_DNA"/>
</dbReference>
<comment type="caution">
    <text evidence="1">The sequence shown here is derived from an EMBL/GenBank/DDBJ whole genome shotgun (WGS) entry which is preliminary data.</text>
</comment>
<dbReference type="AlphaFoldDB" id="A0AAW4XMG0"/>
<reference evidence="1" key="1">
    <citation type="submission" date="2021-11" db="EMBL/GenBank/DDBJ databases">
        <title>Development of a sustainable strategy for remediation of hydrocarbon-contaminated territories based on the waste exchange concept.</title>
        <authorList>
            <person name="Elkin A."/>
        </authorList>
    </citation>
    <scope>NUCLEOTIDE SEQUENCE</scope>
    <source>
        <strain evidence="1">IEGM 757</strain>
    </source>
</reference>
<name>A0AAW4XMG0_RHORH</name>
<accession>A0AAW4XMG0</accession>
<sequence>MTNPTAAAPEPYLCGGERAAAHGAHYIEETVRVYLMRDLAGTDTWVIDPTCFGDALPSEYDEPQNSECRCETPDECADIVDRMDKVGLPDGEDLMFMLAAALGYTLTQTDA</sequence>
<evidence type="ECO:0000313" key="1">
    <source>
        <dbReference type="EMBL" id="MCD2114406.1"/>
    </source>
</evidence>
<evidence type="ECO:0000313" key="2">
    <source>
        <dbReference type="Proteomes" id="UP001198630"/>
    </source>
</evidence>
<gene>
    <name evidence="1" type="ORF">LQ384_25175</name>
</gene>